<evidence type="ECO:0000259" key="1">
    <source>
        <dbReference type="Pfam" id="PF13622"/>
    </source>
</evidence>
<dbReference type="InterPro" id="IPR052389">
    <property type="entry name" value="Sec_Metab_Biosynth-Assoc"/>
</dbReference>
<feature type="domain" description="Acyl-CoA thioesterase-like N-terminal HotDog" evidence="1">
    <location>
        <begin position="29"/>
        <end position="119"/>
    </location>
</feature>
<dbReference type="Pfam" id="PF13622">
    <property type="entry name" value="4HBT_3"/>
    <property type="match status" value="1"/>
</dbReference>
<proteinExistence type="predicted"/>
<feature type="domain" description="Acyl-CoA thioesterase-like C-terminal" evidence="2">
    <location>
        <begin position="150"/>
        <end position="276"/>
    </location>
</feature>
<dbReference type="InterPro" id="IPR049449">
    <property type="entry name" value="TesB_ACOT8-like_N"/>
</dbReference>
<dbReference type="Pfam" id="PF20789">
    <property type="entry name" value="4HBT_3C"/>
    <property type="match status" value="1"/>
</dbReference>
<sequence length="281" mass="29925">MKRLADLRPSDTAEATADRRTYLITIDPVFTIGSKVHGGALQAISSYAALRAFADTAPDGTEVPADLAPIAVASNFLGAPDPAEVEVVVWVRKRGRRISLVEVEIVQGGRTRVSSSITLGRPDTAEPHYVAPQAITEMPVEPPADVEWTKDSAMADIVHLTGAIDMAYDPATTPMVRGETGAPLMRIWARPSDSDPDGPFAVLCGDLSAPVVMNLGLIGWAPTLQLTAYLRRAPAPGWLRIESSTSEVGAGWFEEDHRVIDSTGALVAQSRQLALIPEGAP</sequence>
<dbReference type="PANTHER" id="PTHR38110:SF1">
    <property type="entry name" value="THIOESTERASE DOMAIN-CONTAINING PROTEIN"/>
    <property type="match status" value="1"/>
</dbReference>
<gene>
    <name evidence="3" type="ORF">OG579_08900</name>
</gene>
<keyword evidence="4" id="KW-1185">Reference proteome</keyword>
<dbReference type="AlphaFoldDB" id="A0AAU4K762"/>
<dbReference type="InterPro" id="IPR049450">
    <property type="entry name" value="ACOT8-like_C"/>
</dbReference>
<name>A0AAU4K762_9NOCA</name>
<dbReference type="PANTHER" id="PTHR38110">
    <property type="entry name" value="CHROMOSOME 23, WHOLE GENOME SHOTGUN SEQUENCE"/>
    <property type="match status" value="1"/>
</dbReference>
<evidence type="ECO:0000313" key="4">
    <source>
        <dbReference type="Proteomes" id="UP001432128"/>
    </source>
</evidence>
<dbReference type="SUPFAM" id="SSF54637">
    <property type="entry name" value="Thioesterase/thiol ester dehydrase-isomerase"/>
    <property type="match status" value="2"/>
</dbReference>
<dbReference type="RefSeq" id="WP_328858839.1">
    <property type="nucleotide sequence ID" value="NZ_CP108021.1"/>
</dbReference>
<reference evidence="3 4" key="1">
    <citation type="submission" date="2022-10" db="EMBL/GenBank/DDBJ databases">
        <title>The complete genomes of actinobacterial strains from the NBC collection.</title>
        <authorList>
            <person name="Joergensen T.S."/>
            <person name="Alvarez Arevalo M."/>
            <person name="Sterndorff E.B."/>
            <person name="Faurdal D."/>
            <person name="Vuksanovic O."/>
            <person name="Mourched A.-S."/>
            <person name="Charusanti P."/>
            <person name="Shaw S."/>
            <person name="Blin K."/>
            <person name="Weber T."/>
        </authorList>
    </citation>
    <scope>NUCLEOTIDE SEQUENCE [LARGE SCALE GENOMIC DNA]</scope>
    <source>
        <strain evidence="3 4">NBC_00319</strain>
    </source>
</reference>
<accession>A0AAU4K762</accession>
<protein>
    <submittedName>
        <fullName evidence="3">Thioesterase family protein</fullName>
    </submittedName>
</protein>
<dbReference type="KEGG" id="whr:OG579_08900"/>
<dbReference type="Proteomes" id="UP001432128">
    <property type="component" value="Chromosome"/>
</dbReference>
<dbReference type="Gene3D" id="2.40.160.210">
    <property type="entry name" value="Acyl-CoA thioesterase, double hotdog domain"/>
    <property type="match status" value="1"/>
</dbReference>
<evidence type="ECO:0000259" key="2">
    <source>
        <dbReference type="Pfam" id="PF20789"/>
    </source>
</evidence>
<dbReference type="InterPro" id="IPR029069">
    <property type="entry name" value="HotDog_dom_sf"/>
</dbReference>
<evidence type="ECO:0000313" key="3">
    <source>
        <dbReference type="EMBL" id="WUM21863.1"/>
    </source>
</evidence>
<dbReference type="InterPro" id="IPR042171">
    <property type="entry name" value="Acyl-CoA_hotdog"/>
</dbReference>
<organism evidence="3 4">
    <name type="scientific">Williamsia herbipolensis</name>
    <dbReference type="NCBI Taxonomy" id="1603258"/>
    <lineage>
        <taxon>Bacteria</taxon>
        <taxon>Bacillati</taxon>
        <taxon>Actinomycetota</taxon>
        <taxon>Actinomycetes</taxon>
        <taxon>Mycobacteriales</taxon>
        <taxon>Nocardiaceae</taxon>
        <taxon>Williamsia</taxon>
    </lineage>
</organism>
<dbReference type="EMBL" id="CP108021">
    <property type="protein sequence ID" value="WUM21863.1"/>
    <property type="molecule type" value="Genomic_DNA"/>
</dbReference>